<dbReference type="CDD" id="cd03057">
    <property type="entry name" value="GST_N_Beta"/>
    <property type="match status" value="1"/>
</dbReference>
<dbReference type="EMBL" id="JACHGI010000006">
    <property type="protein sequence ID" value="MBB6467508.1"/>
    <property type="molecule type" value="Genomic_DNA"/>
</dbReference>
<dbReference type="Gene3D" id="3.40.30.10">
    <property type="entry name" value="Glutaredoxin"/>
    <property type="match status" value="1"/>
</dbReference>
<dbReference type="InterPro" id="IPR036282">
    <property type="entry name" value="Glutathione-S-Trfase_C_sf"/>
</dbReference>
<dbReference type="Pfam" id="PF13409">
    <property type="entry name" value="GST_N_2"/>
    <property type="match status" value="1"/>
</dbReference>
<gene>
    <name evidence="3" type="ORF">HNQ96_003389</name>
</gene>
<reference evidence="3 4" key="1">
    <citation type="submission" date="2020-08" db="EMBL/GenBank/DDBJ databases">
        <title>Genomic Encyclopedia of Type Strains, Phase IV (KMG-IV): sequencing the most valuable type-strain genomes for metagenomic binning, comparative biology and taxonomic classification.</title>
        <authorList>
            <person name="Goeker M."/>
        </authorList>
    </citation>
    <scope>NUCLEOTIDE SEQUENCE [LARGE SCALE GENOMIC DNA]</scope>
    <source>
        <strain evidence="3 4">DSM 17454</strain>
    </source>
</reference>
<feature type="domain" description="GST C-terminal" evidence="2">
    <location>
        <begin position="87"/>
        <end position="201"/>
    </location>
</feature>
<dbReference type="InterPro" id="IPR040079">
    <property type="entry name" value="Glutathione_S-Trfase"/>
</dbReference>
<evidence type="ECO:0000313" key="3">
    <source>
        <dbReference type="EMBL" id="MBB6467508.1"/>
    </source>
</evidence>
<dbReference type="NCBIfam" id="NF007831">
    <property type="entry name" value="PRK10542.1"/>
    <property type="match status" value="1"/>
</dbReference>
<dbReference type="AlphaFoldDB" id="A0A8E1WFT0"/>
<dbReference type="GO" id="GO:0004364">
    <property type="term" value="F:glutathione transferase activity"/>
    <property type="evidence" value="ECO:0007669"/>
    <property type="project" value="UniProtKB-EC"/>
</dbReference>
<evidence type="ECO:0000313" key="4">
    <source>
        <dbReference type="Proteomes" id="UP000532373"/>
    </source>
</evidence>
<feature type="domain" description="GST N-terminal" evidence="1">
    <location>
        <begin position="1"/>
        <end position="81"/>
    </location>
</feature>
<name>A0A8E1WFT0_9HYPH</name>
<dbReference type="PROSITE" id="PS50405">
    <property type="entry name" value="GST_CTER"/>
    <property type="match status" value="1"/>
</dbReference>
<dbReference type="Gene3D" id="1.20.1050.10">
    <property type="match status" value="1"/>
</dbReference>
<dbReference type="SUPFAM" id="SSF47616">
    <property type="entry name" value="GST C-terminal domain-like"/>
    <property type="match status" value="1"/>
</dbReference>
<dbReference type="SUPFAM" id="SSF52833">
    <property type="entry name" value="Thioredoxin-like"/>
    <property type="match status" value="1"/>
</dbReference>
<dbReference type="PROSITE" id="PS50404">
    <property type="entry name" value="GST_NTER"/>
    <property type="match status" value="1"/>
</dbReference>
<keyword evidence="3" id="KW-0808">Transferase</keyword>
<dbReference type="Proteomes" id="UP000532373">
    <property type="component" value="Unassembled WGS sequence"/>
</dbReference>
<evidence type="ECO:0000259" key="1">
    <source>
        <dbReference type="PROSITE" id="PS50404"/>
    </source>
</evidence>
<dbReference type="RefSeq" id="WP_184769908.1">
    <property type="nucleotide sequence ID" value="NZ_JACHGI010000006.1"/>
</dbReference>
<comment type="caution">
    <text evidence="3">The sequence shown here is derived from an EMBL/GenBank/DDBJ whole genome shotgun (WGS) entry which is preliminary data.</text>
</comment>
<dbReference type="PANTHER" id="PTHR44051">
    <property type="entry name" value="GLUTATHIONE S-TRANSFERASE-RELATED"/>
    <property type="match status" value="1"/>
</dbReference>
<proteinExistence type="predicted"/>
<evidence type="ECO:0000259" key="2">
    <source>
        <dbReference type="PROSITE" id="PS50405"/>
    </source>
</evidence>
<protein>
    <submittedName>
        <fullName evidence="3">Glutathione S-transferase</fullName>
        <ecNumber evidence="3">2.5.1.18</ecNumber>
    </submittedName>
</protein>
<organism evidence="3 4">
    <name type="scientific">Aminobacter carboxidus</name>
    <dbReference type="NCBI Taxonomy" id="376165"/>
    <lineage>
        <taxon>Bacteria</taxon>
        <taxon>Pseudomonadati</taxon>
        <taxon>Pseudomonadota</taxon>
        <taxon>Alphaproteobacteria</taxon>
        <taxon>Hyphomicrobiales</taxon>
        <taxon>Phyllobacteriaceae</taxon>
        <taxon>Aminobacter</taxon>
    </lineage>
</organism>
<dbReference type="EC" id="2.5.1.18" evidence="3"/>
<dbReference type="InterPro" id="IPR004045">
    <property type="entry name" value="Glutathione_S-Trfase_N"/>
</dbReference>
<dbReference type="Pfam" id="PF00043">
    <property type="entry name" value="GST_C"/>
    <property type="match status" value="1"/>
</dbReference>
<dbReference type="InterPro" id="IPR004046">
    <property type="entry name" value="GST_C"/>
</dbReference>
<dbReference type="SFLD" id="SFLDG00358">
    <property type="entry name" value="Main_(cytGST)"/>
    <property type="match status" value="1"/>
</dbReference>
<accession>A0A8E1WFT0</accession>
<dbReference type="SFLD" id="SFLDG01150">
    <property type="entry name" value="Main.1:_Beta-like"/>
    <property type="match status" value="1"/>
</dbReference>
<dbReference type="SFLD" id="SFLDS00019">
    <property type="entry name" value="Glutathione_Transferase_(cytos"/>
    <property type="match status" value="1"/>
</dbReference>
<sequence>MKLYYTPGFCSLSPHIVLHELGGQFDVERVDVETKTTETGADFRAINPKGYVPALRLGDGEVLTEGAAIVQYLADSNGARRLAPEPGTFARARLQEQLNFIASELHKAFAPLFRGATGEAKDAAVATVGQRLDHMEKQFADGRAYLLGDHFSVADAYLFVVASWTGPTGIGLAQWPRLAAFVERVRERPSVKAAMAAEGLA</sequence>
<dbReference type="CDD" id="cd03188">
    <property type="entry name" value="GST_C_Beta"/>
    <property type="match status" value="1"/>
</dbReference>
<dbReference type="InterPro" id="IPR010987">
    <property type="entry name" value="Glutathione-S-Trfase_C-like"/>
</dbReference>
<dbReference type="InterPro" id="IPR036249">
    <property type="entry name" value="Thioredoxin-like_sf"/>
</dbReference>
<dbReference type="PANTHER" id="PTHR44051:SF8">
    <property type="entry name" value="GLUTATHIONE S-TRANSFERASE GSTA"/>
    <property type="match status" value="1"/>
</dbReference>